<dbReference type="GO" id="GO:0004553">
    <property type="term" value="F:hydrolase activity, hydrolyzing O-glycosyl compounds"/>
    <property type="evidence" value="ECO:0007669"/>
    <property type="project" value="InterPro"/>
</dbReference>
<dbReference type="Proteomes" id="UP000275368">
    <property type="component" value="Chromosome"/>
</dbReference>
<evidence type="ECO:0000256" key="1">
    <source>
        <dbReference type="ARBA" id="ARBA00022801"/>
    </source>
</evidence>
<keyword evidence="3" id="KW-1185">Reference proteome</keyword>
<keyword evidence="1" id="KW-0378">Hydrolase</keyword>
<name>A0A3G9IV30_9BACL</name>
<proteinExistence type="predicted"/>
<accession>A0A3G9IV30</accession>
<organism evidence="2 3">
    <name type="scientific">Paenibacillus baekrokdamisoli</name>
    <dbReference type="NCBI Taxonomy" id="1712516"/>
    <lineage>
        <taxon>Bacteria</taxon>
        <taxon>Bacillati</taxon>
        <taxon>Bacillota</taxon>
        <taxon>Bacilli</taxon>
        <taxon>Bacillales</taxon>
        <taxon>Paenibacillaceae</taxon>
        <taxon>Paenibacillus</taxon>
    </lineage>
</organism>
<evidence type="ECO:0000313" key="2">
    <source>
        <dbReference type="EMBL" id="BBH22082.1"/>
    </source>
</evidence>
<dbReference type="EMBL" id="AP019308">
    <property type="protein sequence ID" value="BBH22082.1"/>
    <property type="molecule type" value="Genomic_DNA"/>
</dbReference>
<dbReference type="AlphaFoldDB" id="A0A3G9IV30"/>
<dbReference type="InterPro" id="IPR036881">
    <property type="entry name" value="Glyco_hydro_3_C_sf"/>
</dbReference>
<sequence>MVQAVFHANKEANYPDEHRQLARTTATESMGVVLLKNENGILPLSNQSPRRNSIHQGFSFLAD</sequence>
<dbReference type="Gene3D" id="3.40.50.1700">
    <property type="entry name" value="Glycoside hydrolase family 3 C-terminal domain"/>
    <property type="match status" value="1"/>
</dbReference>
<dbReference type="RefSeq" id="WP_232015815.1">
    <property type="nucleotide sequence ID" value="NZ_AP019308.1"/>
</dbReference>
<dbReference type="GO" id="GO:0005975">
    <property type="term" value="P:carbohydrate metabolic process"/>
    <property type="evidence" value="ECO:0007669"/>
    <property type="project" value="InterPro"/>
</dbReference>
<protein>
    <submittedName>
        <fullName evidence="2">Uncharacterized protein</fullName>
    </submittedName>
</protein>
<reference evidence="2 3" key="1">
    <citation type="submission" date="2018-11" db="EMBL/GenBank/DDBJ databases">
        <title>Complete genome sequence of Paenibacillus baekrokdamisoli strain KCTC 33723.</title>
        <authorList>
            <person name="Kang S.W."/>
            <person name="Lee K.C."/>
            <person name="Kim K.K."/>
            <person name="Kim J.S."/>
            <person name="Kim D.S."/>
            <person name="Ko S.H."/>
            <person name="Yang S.H."/>
            <person name="Lee J.S."/>
        </authorList>
    </citation>
    <scope>NUCLEOTIDE SEQUENCE [LARGE SCALE GENOMIC DNA]</scope>
    <source>
        <strain evidence="2 3">KCTC 33723</strain>
    </source>
</reference>
<dbReference type="KEGG" id="pbk:Back11_34270"/>
<gene>
    <name evidence="2" type="ORF">Back11_34270</name>
</gene>
<evidence type="ECO:0000313" key="3">
    <source>
        <dbReference type="Proteomes" id="UP000275368"/>
    </source>
</evidence>